<feature type="compositionally biased region" description="Polar residues" evidence="1">
    <location>
        <begin position="11"/>
        <end position="21"/>
    </location>
</feature>
<reference evidence="2 3" key="1">
    <citation type="submission" date="2021-05" db="EMBL/GenBank/DDBJ databases">
        <title>Genome Assembly of Synthetic Allotetraploid Brassica napus Reveals Homoeologous Exchanges between Subgenomes.</title>
        <authorList>
            <person name="Davis J.T."/>
        </authorList>
    </citation>
    <scope>NUCLEOTIDE SEQUENCE [LARGE SCALE GENOMIC DNA]</scope>
    <source>
        <strain evidence="3">cv. Da-Ae</strain>
        <tissue evidence="2">Seedling</tissue>
    </source>
</reference>
<gene>
    <name evidence="2" type="ORF">HID58_022777</name>
</gene>
<feature type="compositionally biased region" description="Basic residues" evidence="1">
    <location>
        <begin position="1"/>
        <end position="10"/>
    </location>
</feature>
<organism evidence="2 3">
    <name type="scientific">Brassica napus</name>
    <name type="common">Rape</name>
    <dbReference type="NCBI Taxonomy" id="3708"/>
    <lineage>
        <taxon>Eukaryota</taxon>
        <taxon>Viridiplantae</taxon>
        <taxon>Streptophyta</taxon>
        <taxon>Embryophyta</taxon>
        <taxon>Tracheophyta</taxon>
        <taxon>Spermatophyta</taxon>
        <taxon>Magnoliopsida</taxon>
        <taxon>eudicotyledons</taxon>
        <taxon>Gunneridae</taxon>
        <taxon>Pentapetalae</taxon>
        <taxon>rosids</taxon>
        <taxon>malvids</taxon>
        <taxon>Brassicales</taxon>
        <taxon>Brassicaceae</taxon>
        <taxon>Brassiceae</taxon>
        <taxon>Brassica</taxon>
    </lineage>
</organism>
<evidence type="ECO:0000313" key="3">
    <source>
        <dbReference type="Proteomes" id="UP000824890"/>
    </source>
</evidence>
<evidence type="ECO:0000256" key="1">
    <source>
        <dbReference type="SAM" id="MobiDB-lite"/>
    </source>
</evidence>
<feature type="region of interest" description="Disordered" evidence="1">
    <location>
        <begin position="1"/>
        <end position="21"/>
    </location>
</feature>
<comment type="caution">
    <text evidence="2">The sequence shown here is derived from an EMBL/GenBank/DDBJ whole genome shotgun (WGS) entry which is preliminary data.</text>
</comment>
<accession>A0ABQ8D0B4</accession>
<evidence type="ECO:0000313" key="2">
    <source>
        <dbReference type="EMBL" id="KAH0922759.1"/>
    </source>
</evidence>
<dbReference type="EMBL" id="JAGKQM010000006">
    <property type="protein sequence ID" value="KAH0922759.1"/>
    <property type="molecule type" value="Genomic_DNA"/>
</dbReference>
<proteinExistence type="predicted"/>
<name>A0ABQ8D0B4_BRANA</name>
<keyword evidence="3" id="KW-1185">Reference proteome</keyword>
<sequence length="225" mass="24830">KRISVIRSKSRGTSGPTTTKPTFCFRQKEMTAELSDTSRSGTQVASPELVMPGVAGMRAFQGVTKGVFSPSAPPLPPGATEIEGSDSDVTQRSQSWRLWIWFEGKGELRVWLVVAKLRGATEEEGEVEVLWVSKFSLLSLALNRKTFLWMCFVMVMTSGDQEILLSLEHDSQGFTIARAGDNVAIAFQETDAYQVMSREENALAGNQFHKMLSMLGESESKVDNL</sequence>
<feature type="non-terminal residue" evidence="2">
    <location>
        <position position="1"/>
    </location>
</feature>
<protein>
    <submittedName>
        <fullName evidence="2">Uncharacterized protein</fullName>
    </submittedName>
</protein>
<dbReference type="Proteomes" id="UP000824890">
    <property type="component" value="Unassembled WGS sequence"/>
</dbReference>